<sequence length="320" mass="34627">MSIPVTCFTGFLGAGKTSTILGLLGQLPKDYRVVLLKNEYGDVEVDSLLAQQSSIAGVSEILNGCIGSAFPATLAIQIRQLAPQGFSLDSVVTVIDCVNFTGYEDSSPTAKIQAKYTDCLILNKHDLVTERQLDTVLDHLYELNDETPVVRVSAANPLAPDLVFGLDTKLFTRGTEEAADWEATGQGERHMDELEDKAVQPHRHVDGEACGCEVGEAVKEDVPIQLVDEEVLQAELAKLPFEIYRVKGFLCMQSKTSTTPKGDIHILNWAFGRSEITPMPSLNDSPVLMGVSFRLTVMGARGEVTKRARGLAGALGGEFA</sequence>
<protein>
    <submittedName>
        <fullName evidence="1">Uncharacterized protein</fullName>
    </submittedName>
</protein>
<proteinExistence type="predicted"/>
<gene>
    <name evidence="1" type="ORF">QFC20_002008</name>
</gene>
<evidence type="ECO:0000313" key="2">
    <source>
        <dbReference type="Proteomes" id="UP001230649"/>
    </source>
</evidence>
<comment type="caution">
    <text evidence="1">The sequence shown here is derived from an EMBL/GenBank/DDBJ whole genome shotgun (WGS) entry which is preliminary data.</text>
</comment>
<dbReference type="Proteomes" id="UP001230649">
    <property type="component" value="Unassembled WGS sequence"/>
</dbReference>
<evidence type="ECO:0000313" key="1">
    <source>
        <dbReference type="EMBL" id="KAJ9113119.1"/>
    </source>
</evidence>
<dbReference type="EMBL" id="JASBWS010000013">
    <property type="protein sequence ID" value="KAJ9113119.1"/>
    <property type="molecule type" value="Genomic_DNA"/>
</dbReference>
<keyword evidence="2" id="KW-1185">Reference proteome</keyword>
<accession>A0ACC2WPI3</accession>
<organism evidence="1 2">
    <name type="scientific">Naganishia adeliensis</name>
    <dbReference type="NCBI Taxonomy" id="92952"/>
    <lineage>
        <taxon>Eukaryota</taxon>
        <taxon>Fungi</taxon>
        <taxon>Dikarya</taxon>
        <taxon>Basidiomycota</taxon>
        <taxon>Agaricomycotina</taxon>
        <taxon>Tremellomycetes</taxon>
        <taxon>Filobasidiales</taxon>
        <taxon>Filobasidiaceae</taxon>
        <taxon>Naganishia</taxon>
    </lineage>
</organism>
<reference evidence="1" key="1">
    <citation type="submission" date="2023-04" db="EMBL/GenBank/DDBJ databases">
        <title>Draft Genome sequencing of Naganishia species isolated from polar environments using Oxford Nanopore Technology.</title>
        <authorList>
            <person name="Leo P."/>
            <person name="Venkateswaran K."/>
        </authorList>
    </citation>
    <scope>NUCLEOTIDE SEQUENCE</scope>
    <source>
        <strain evidence="1">MNA-CCFEE 5262</strain>
    </source>
</reference>
<name>A0ACC2WPI3_9TREE</name>